<sequence>MRSDAPPRYVVVALRRLFVCGVRVCGFVRAITAGSGMLLVNPFVYSIGGEAH</sequence>
<proteinExistence type="predicted"/>
<evidence type="ECO:0000313" key="2">
    <source>
        <dbReference type="Proteomes" id="UP000054630"/>
    </source>
</evidence>
<comment type="caution">
    <text evidence="1">The sequence shown here is derived from an EMBL/GenBank/DDBJ whole genome shotgun (WGS) entry which is preliminary data.</text>
</comment>
<accession>A0A0V0RC98</accession>
<evidence type="ECO:0000313" key="1">
    <source>
        <dbReference type="EMBL" id="KRX12107.1"/>
    </source>
</evidence>
<gene>
    <name evidence="1" type="ORF">T07_7246</name>
</gene>
<reference evidence="1 2" key="1">
    <citation type="submission" date="2015-01" db="EMBL/GenBank/DDBJ databases">
        <title>Evolution of Trichinella species and genotypes.</title>
        <authorList>
            <person name="Korhonen P.K."/>
            <person name="Edoardo P."/>
            <person name="Giuseppe L.R."/>
            <person name="Gasser R.B."/>
        </authorList>
    </citation>
    <scope>NUCLEOTIDE SEQUENCE [LARGE SCALE GENOMIC DNA]</scope>
    <source>
        <strain evidence="1">ISS37</strain>
    </source>
</reference>
<dbReference type="Proteomes" id="UP000054630">
    <property type="component" value="Unassembled WGS sequence"/>
</dbReference>
<protein>
    <submittedName>
        <fullName evidence="1">Uncharacterized protein</fullName>
    </submittedName>
</protein>
<organism evidence="1 2">
    <name type="scientific">Trichinella nelsoni</name>
    <dbReference type="NCBI Taxonomy" id="6336"/>
    <lineage>
        <taxon>Eukaryota</taxon>
        <taxon>Metazoa</taxon>
        <taxon>Ecdysozoa</taxon>
        <taxon>Nematoda</taxon>
        <taxon>Enoplea</taxon>
        <taxon>Dorylaimia</taxon>
        <taxon>Trichinellida</taxon>
        <taxon>Trichinellidae</taxon>
        <taxon>Trichinella</taxon>
    </lineage>
</organism>
<keyword evidence="2" id="KW-1185">Reference proteome</keyword>
<dbReference type="EMBL" id="JYDL01000799">
    <property type="protein sequence ID" value="KRX12107.1"/>
    <property type="molecule type" value="Genomic_DNA"/>
</dbReference>
<dbReference type="AlphaFoldDB" id="A0A0V0RC98"/>
<name>A0A0V0RC98_9BILA</name>